<proteinExistence type="predicted"/>
<name>A0A413IU31_9BACT</name>
<gene>
    <name evidence="1" type="ORF">DXA50_00380</name>
</gene>
<comment type="caution">
    <text evidence="1">The sequence shown here is derived from an EMBL/GenBank/DDBJ whole genome shotgun (WGS) entry which is preliminary data.</text>
</comment>
<organism evidence="1 2">
    <name type="scientific">Butyricimonas virosa</name>
    <dbReference type="NCBI Taxonomy" id="544645"/>
    <lineage>
        <taxon>Bacteria</taxon>
        <taxon>Pseudomonadati</taxon>
        <taxon>Bacteroidota</taxon>
        <taxon>Bacteroidia</taxon>
        <taxon>Bacteroidales</taxon>
        <taxon>Odoribacteraceae</taxon>
        <taxon>Butyricimonas</taxon>
    </lineage>
</organism>
<evidence type="ECO:0000313" key="2">
    <source>
        <dbReference type="Proteomes" id="UP000286063"/>
    </source>
</evidence>
<evidence type="ECO:0000313" key="1">
    <source>
        <dbReference type="EMBL" id="RGY21345.1"/>
    </source>
</evidence>
<protein>
    <submittedName>
        <fullName evidence="1">Uncharacterized protein</fullName>
    </submittedName>
</protein>
<accession>A0A413IU31</accession>
<reference evidence="1 2" key="1">
    <citation type="submission" date="2018-08" db="EMBL/GenBank/DDBJ databases">
        <title>A genome reference for cultivated species of the human gut microbiota.</title>
        <authorList>
            <person name="Zou Y."/>
            <person name="Xue W."/>
            <person name="Luo G."/>
        </authorList>
    </citation>
    <scope>NUCLEOTIDE SEQUENCE [LARGE SCALE GENOMIC DNA]</scope>
    <source>
        <strain evidence="1 2">OF02-7</strain>
    </source>
</reference>
<dbReference type="EMBL" id="QSCR01000001">
    <property type="protein sequence ID" value="RGY21345.1"/>
    <property type="molecule type" value="Genomic_DNA"/>
</dbReference>
<dbReference type="Proteomes" id="UP000286063">
    <property type="component" value="Unassembled WGS sequence"/>
</dbReference>
<sequence length="122" mass="13236">MSVKVGEETMEFKQLPAALSIANFGSSGVVVSESREAMNAEVEAMLRTSKQVLESIPYHESVIASCDDMLKVLNPQLAKEKAQEEKIGQLEQKVSGMEGTLTDIREMLSKALNGSSNSKKTS</sequence>
<dbReference type="AlphaFoldDB" id="A0A413IU31"/>